<evidence type="ECO:0000313" key="3">
    <source>
        <dbReference type="Proteomes" id="UP000799640"/>
    </source>
</evidence>
<reference evidence="2" key="1">
    <citation type="journal article" date="2020" name="Stud. Mycol.">
        <title>101 Dothideomycetes genomes: a test case for predicting lifestyles and emergence of pathogens.</title>
        <authorList>
            <person name="Haridas S."/>
            <person name="Albert R."/>
            <person name="Binder M."/>
            <person name="Bloem J."/>
            <person name="Labutti K."/>
            <person name="Salamov A."/>
            <person name="Andreopoulos B."/>
            <person name="Baker S."/>
            <person name="Barry K."/>
            <person name="Bills G."/>
            <person name="Bluhm B."/>
            <person name="Cannon C."/>
            <person name="Castanera R."/>
            <person name="Culley D."/>
            <person name="Daum C."/>
            <person name="Ezra D."/>
            <person name="Gonzalez J."/>
            <person name="Henrissat B."/>
            <person name="Kuo A."/>
            <person name="Liang C."/>
            <person name="Lipzen A."/>
            <person name="Lutzoni F."/>
            <person name="Magnuson J."/>
            <person name="Mondo S."/>
            <person name="Nolan M."/>
            <person name="Ohm R."/>
            <person name="Pangilinan J."/>
            <person name="Park H.-J."/>
            <person name="Ramirez L."/>
            <person name="Alfaro M."/>
            <person name="Sun H."/>
            <person name="Tritt A."/>
            <person name="Yoshinaga Y."/>
            <person name="Zwiers L.-H."/>
            <person name="Turgeon B."/>
            <person name="Goodwin S."/>
            <person name="Spatafora J."/>
            <person name="Crous P."/>
            <person name="Grigoriev I."/>
        </authorList>
    </citation>
    <scope>NUCLEOTIDE SEQUENCE</scope>
    <source>
        <strain evidence="2">CBS 262.69</strain>
    </source>
</reference>
<name>A0A6G1IC71_9PEZI</name>
<dbReference type="AlphaFoldDB" id="A0A6G1IC71"/>
<evidence type="ECO:0000256" key="1">
    <source>
        <dbReference type="SAM" id="MobiDB-lite"/>
    </source>
</evidence>
<accession>A0A6G1IC71</accession>
<gene>
    <name evidence="2" type="ORF">EJ06DRAFT_526100</name>
</gene>
<feature type="region of interest" description="Disordered" evidence="1">
    <location>
        <begin position="119"/>
        <end position="163"/>
    </location>
</feature>
<evidence type="ECO:0000313" key="2">
    <source>
        <dbReference type="EMBL" id="KAF2405585.1"/>
    </source>
</evidence>
<proteinExistence type="predicted"/>
<dbReference type="Proteomes" id="UP000799640">
    <property type="component" value="Unassembled WGS sequence"/>
</dbReference>
<feature type="compositionally biased region" description="Polar residues" evidence="1">
    <location>
        <begin position="1"/>
        <end position="11"/>
    </location>
</feature>
<feature type="compositionally biased region" description="Polar residues" evidence="1">
    <location>
        <begin position="133"/>
        <end position="144"/>
    </location>
</feature>
<dbReference type="EMBL" id="ML996687">
    <property type="protein sequence ID" value="KAF2405585.1"/>
    <property type="molecule type" value="Genomic_DNA"/>
</dbReference>
<sequence>MSLSRLLTRTSFPLHHRQKGPKSPKPSKPHKTRHPPCLTLSAVLESSEIRPPPETSSLASLPGYHLRNPNTIRRSFSAPSAASHFALSRPSAARFLSSPTPTAQADRILACHAPPRATAPVSAGLGTHRLRVTSHSPLTRPPSTRTHRNALTHPAASEALAKR</sequence>
<organism evidence="2 3">
    <name type="scientific">Trichodelitschia bisporula</name>
    <dbReference type="NCBI Taxonomy" id="703511"/>
    <lineage>
        <taxon>Eukaryota</taxon>
        <taxon>Fungi</taxon>
        <taxon>Dikarya</taxon>
        <taxon>Ascomycota</taxon>
        <taxon>Pezizomycotina</taxon>
        <taxon>Dothideomycetes</taxon>
        <taxon>Dothideomycetes incertae sedis</taxon>
        <taxon>Phaeotrichales</taxon>
        <taxon>Phaeotrichaceae</taxon>
        <taxon>Trichodelitschia</taxon>
    </lineage>
</organism>
<protein>
    <submittedName>
        <fullName evidence="2">Uncharacterized protein</fullName>
    </submittedName>
</protein>
<feature type="compositionally biased region" description="Basic residues" evidence="1">
    <location>
        <begin position="14"/>
        <end position="34"/>
    </location>
</feature>
<keyword evidence="3" id="KW-1185">Reference proteome</keyword>
<feature type="region of interest" description="Disordered" evidence="1">
    <location>
        <begin position="1"/>
        <end position="70"/>
    </location>
</feature>